<evidence type="ECO:0000313" key="19">
    <source>
        <dbReference type="Proteomes" id="UP000826722"/>
    </source>
</evidence>
<evidence type="ECO:0000313" key="18">
    <source>
        <dbReference type="EMBL" id="BCM25134.1"/>
    </source>
</evidence>
<dbReference type="GO" id="GO:0016042">
    <property type="term" value="P:lipid catabolic process"/>
    <property type="evidence" value="ECO:0007669"/>
    <property type="project" value="UniProtKB-KW"/>
</dbReference>
<dbReference type="GO" id="GO:0046872">
    <property type="term" value="F:metal ion binding"/>
    <property type="evidence" value="ECO:0007669"/>
    <property type="project" value="UniProtKB-KW"/>
</dbReference>
<evidence type="ECO:0000256" key="4">
    <source>
        <dbReference type="ARBA" id="ARBA00011702"/>
    </source>
</evidence>
<feature type="binding site" description="in dimeric form" evidence="16">
    <location>
        <position position="265"/>
    </location>
    <ligand>
        <name>Ca(2+)</name>
        <dbReference type="ChEBI" id="CHEBI:29108"/>
        <label>1</label>
    </ligand>
</feature>
<evidence type="ECO:0000256" key="17">
    <source>
        <dbReference type="RuleBase" id="RU366027"/>
    </source>
</evidence>
<comment type="catalytic activity">
    <reaction evidence="1 17">
        <text>a 1,2-diacyl-sn-glycero-3-phosphocholine + H2O = a 2-acyl-sn-glycero-3-phosphocholine + a fatty acid + H(+)</text>
        <dbReference type="Rhea" id="RHEA:18689"/>
        <dbReference type="ChEBI" id="CHEBI:15377"/>
        <dbReference type="ChEBI" id="CHEBI:15378"/>
        <dbReference type="ChEBI" id="CHEBI:28868"/>
        <dbReference type="ChEBI" id="CHEBI:57643"/>
        <dbReference type="ChEBI" id="CHEBI:57875"/>
        <dbReference type="EC" id="3.1.1.32"/>
    </reaction>
</comment>
<evidence type="ECO:0000256" key="16">
    <source>
        <dbReference type="PIRSR" id="PIRSR603187-2"/>
    </source>
</evidence>
<organism evidence="18 19">
    <name type="scientific">Methyloradius palustris</name>
    <dbReference type="NCBI Taxonomy" id="2778876"/>
    <lineage>
        <taxon>Bacteria</taxon>
        <taxon>Pseudomonadati</taxon>
        <taxon>Pseudomonadota</taxon>
        <taxon>Betaproteobacteria</taxon>
        <taxon>Nitrosomonadales</taxon>
        <taxon>Methylophilaceae</taxon>
        <taxon>Methyloradius</taxon>
    </lineage>
</organism>
<feature type="chain" id="PRO_5034745936" description="Phospholipase A1" evidence="17">
    <location>
        <begin position="24"/>
        <end position="391"/>
    </location>
</feature>
<feature type="active site" description="Nucleophile" evidence="15">
    <location>
        <position position="257"/>
    </location>
</feature>
<dbReference type="GO" id="GO:0008970">
    <property type="term" value="F:phospholipase A1 activity"/>
    <property type="evidence" value="ECO:0007669"/>
    <property type="project" value="UniProtKB-EC"/>
</dbReference>
<evidence type="ECO:0000256" key="13">
    <source>
        <dbReference type="ARBA" id="ARBA00023136"/>
    </source>
</evidence>
<keyword evidence="7 16" id="KW-0479">Metal-binding</keyword>
<dbReference type="EC" id="3.1.1.32" evidence="17"/>
<evidence type="ECO:0000256" key="10">
    <source>
        <dbReference type="ARBA" id="ARBA00022837"/>
    </source>
</evidence>
<dbReference type="PANTHER" id="PTHR40457">
    <property type="entry name" value="PHOSPHOLIPASE A1"/>
    <property type="match status" value="1"/>
</dbReference>
<keyword evidence="6" id="KW-0812">Transmembrane</keyword>
<accession>A0A8D5GED1</accession>
<dbReference type="InterPro" id="IPR036541">
    <property type="entry name" value="PLipase_A1_sf"/>
</dbReference>
<reference evidence="18" key="1">
    <citation type="journal article" date="2021" name="Arch. Microbiol.">
        <title>Methyloradius palustris gen. nov., sp. nov., a methanol-oxidizing bacterium isolated from snow.</title>
        <authorList>
            <person name="Miyadera T."/>
            <person name="Kojima H."/>
            <person name="Fukui M."/>
        </authorList>
    </citation>
    <scope>NUCLEOTIDE SEQUENCE</scope>
    <source>
        <strain evidence="18">Zm11</strain>
    </source>
</reference>
<evidence type="ECO:0000256" key="15">
    <source>
        <dbReference type="PIRSR" id="PIRSR603187-1"/>
    </source>
</evidence>
<comment type="subunit">
    <text evidence="4 17">Homodimer; dimerization is reversible, and the dimeric form is the active one.</text>
</comment>
<dbReference type="GO" id="GO:0009279">
    <property type="term" value="C:cell outer membrane"/>
    <property type="evidence" value="ECO:0007669"/>
    <property type="project" value="UniProtKB-SubCell"/>
</dbReference>
<evidence type="ECO:0000256" key="7">
    <source>
        <dbReference type="ARBA" id="ARBA00022723"/>
    </source>
</evidence>
<comment type="cofactor">
    <cofactor evidence="17">
        <name>Ca(2+)</name>
        <dbReference type="ChEBI" id="CHEBI:29108"/>
    </cofactor>
    <text evidence="17">Binds 1 Ca(2+) ion per monomer. In the dimeric form the Ca(2+) is bound by different amino acids with binding of each Ca(2+) shared with ligands coming from each monomer. The Ca(2+) ion may have a role in catalysis.</text>
</comment>
<dbReference type="RefSeq" id="WP_221763257.1">
    <property type="nucleotide sequence ID" value="NZ_AP024110.1"/>
</dbReference>
<keyword evidence="13" id="KW-0472">Membrane</keyword>
<evidence type="ECO:0000256" key="14">
    <source>
        <dbReference type="ARBA" id="ARBA00023237"/>
    </source>
</evidence>
<keyword evidence="11 17" id="KW-0442">Lipid degradation</keyword>
<dbReference type="EC" id="3.1.1.4" evidence="17"/>
<evidence type="ECO:0000256" key="5">
    <source>
        <dbReference type="ARBA" id="ARBA00022452"/>
    </source>
</evidence>
<proteinExistence type="inferred from homology"/>
<protein>
    <recommendedName>
        <fullName evidence="17">Phospholipase A1</fullName>
        <ecNumber evidence="17">3.1.1.32</ecNumber>
        <ecNumber evidence="17">3.1.1.4</ecNumber>
    </recommendedName>
    <alternativeName>
        <fullName evidence="17">Phosphatidylcholine 1-acylhydrolase</fullName>
    </alternativeName>
</protein>
<evidence type="ECO:0000256" key="11">
    <source>
        <dbReference type="ARBA" id="ARBA00022963"/>
    </source>
</evidence>
<comment type="similarity">
    <text evidence="3 17">Belongs to the phospholipase A1 family.</text>
</comment>
<keyword evidence="19" id="KW-1185">Reference proteome</keyword>
<feature type="binding site" description="in dimeric form" evidence="16">
    <location>
        <position position="301"/>
    </location>
    <ligand>
        <name>Ca(2+)</name>
        <dbReference type="ChEBI" id="CHEBI:29108"/>
        <label>1</label>
    </ligand>
</feature>
<dbReference type="PANTHER" id="PTHR40457:SF1">
    <property type="entry name" value="PHOSPHOLIPASE A1"/>
    <property type="match status" value="1"/>
</dbReference>
<dbReference type="Proteomes" id="UP000826722">
    <property type="component" value="Chromosome"/>
</dbReference>
<keyword evidence="14 17" id="KW-0998">Cell outer membrane</keyword>
<name>A0A8D5GED1_9PROT</name>
<comment type="catalytic activity">
    <reaction evidence="2 17">
        <text>a 1,2-diacyl-sn-glycero-3-phosphocholine + H2O = a 1-acyl-sn-glycero-3-phosphocholine + a fatty acid + H(+)</text>
        <dbReference type="Rhea" id="RHEA:15801"/>
        <dbReference type="ChEBI" id="CHEBI:15377"/>
        <dbReference type="ChEBI" id="CHEBI:15378"/>
        <dbReference type="ChEBI" id="CHEBI:28868"/>
        <dbReference type="ChEBI" id="CHEBI:57643"/>
        <dbReference type="ChEBI" id="CHEBI:58168"/>
        <dbReference type="EC" id="3.1.1.4"/>
    </reaction>
</comment>
<comment type="subcellular location">
    <subcellularLocation>
        <location evidence="17">Cell outer membrane</location>
        <topology evidence="17">Multi-pass membrane protein</topology>
    </subcellularLocation>
    <text evidence="17">One of the very few enzymes located there.</text>
</comment>
<feature type="active site" description="Proton acceptor" evidence="15">
    <location>
        <position position="255"/>
    </location>
</feature>
<evidence type="ECO:0000256" key="6">
    <source>
        <dbReference type="ARBA" id="ARBA00022692"/>
    </source>
</evidence>
<dbReference type="Pfam" id="PF02253">
    <property type="entry name" value="PLA1"/>
    <property type="match status" value="1"/>
</dbReference>
<sequence length="391" mass="43586">MHTKWAIHYSILFSLTIPLTSQAADKWLIATQTEAINTGQKITVEVVKPASVAAWPEKLHLKLSGSGLTEEVELVAAAKQPDDVRHIYAGVPKEKFVGVVRSELSDQASNRLVVIASSDDEISHLEVAATTPGSNPEKLQDAGLPKVVIAQPGEEPPLSANEPIYFIVGSNAERDFDARFQISFKYRPFDPDSAMAQYAPFLSNMYFAYTQTSIWDIGGRSSPFKDTSYRPSLYYKWTTSGRGLMPDEWKAGLEHESNGQAGVDSRSLNIGFVRPIWNIDLANGKRLTLQPKFYDYIEKSDNPDIQKYRGYVDWQARYGREDGLILAGLYRQGTGGYASGQIDMSYPISDKIFARTGTFLHLQLLSGYGETLLEYNQDHDTQLRIGLSVAR</sequence>
<evidence type="ECO:0000256" key="2">
    <source>
        <dbReference type="ARBA" id="ARBA00001604"/>
    </source>
</evidence>
<evidence type="ECO:0000256" key="8">
    <source>
        <dbReference type="ARBA" id="ARBA00022729"/>
    </source>
</evidence>
<keyword evidence="10 16" id="KW-0106">Calcium</keyword>
<dbReference type="AlphaFoldDB" id="A0A8D5GED1"/>
<dbReference type="GO" id="GO:0004623">
    <property type="term" value="F:phospholipase A2 activity"/>
    <property type="evidence" value="ECO:0007669"/>
    <property type="project" value="UniProtKB-EC"/>
</dbReference>
<evidence type="ECO:0000256" key="9">
    <source>
        <dbReference type="ARBA" id="ARBA00022801"/>
    </source>
</evidence>
<dbReference type="EMBL" id="AP024110">
    <property type="protein sequence ID" value="BCM25134.1"/>
    <property type="molecule type" value="Genomic_DNA"/>
</dbReference>
<keyword evidence="5" id="KW-1134">Transmembrane beta strand</keyword>
<feature type="binding site" description="in dimeric form" evidence="16">
    <location>
        <position position="221"/>
    </location>
    <ligand>
        <name>Ca(2+)</name>
        <dbReference type="ChEBI" id="CHEBI:29108"/>
        <label>1</label>
    </ligand>
</feature>
<gene>
    <name evidence="18" type="ORF">ZMTM_13930</name>
</gene>
<dbReference type="SUPFAM" id="SSF56931">
    <property type="entry name" value="Outer membrane phospholipase A (OMPLA)"/>
    <property type="match status" value="1"/>
</dbReference>
<dbReference type="InterPro" id="IPR003187">
    <property type="entry name" value="PLipase_A1"/>
</dbReference>
<keyword evidence="12 17" id="KW-0443">Lipid metabolism</keyword>
<keyword evidence="9 17" id="KW-0378">Hydrolase</keyword>
<feature type="signal peptide" evidence="17">
    <location>
        <begin position="1"/>
        <end position="23"/>
    </location>
</feature>
<dbReference type="PRINTS" id="PR01486">
    <property type="entry name" value="PHPHLIPASEA1"/>
</dbReference>
<comment type="function">
    <text evidence="17">Hydrolysis of phosphatidylcholine with phospholipase A2 (EC 3.1.1.4) and phospholipase A1 (EC 3.1.1.32) activities.</text>
</comment>
<dbReference type="KEGG" id="mpau:ZMTM_13930"/>
<dbReference type="Gene3D" id="2.40.230.10">
    <property type="entry name" value="Phospholipase A1"/>
    <property type="match status" value="1"/>
</dbReference>
<evidence type="ECO:0000256" key="1">
    <source>
        <dbReference type="ARBA" id="ARBA00000111"/>
    </source>
</evidence>
<evidence type="ECO:0000256" key="3">
    <source>
        <dbReference type="ARBA" id="ARBA00010525"/>
    </source>
</evidence>
<evidence type="ECO:0000256" key="12">
    <source>
        <dbReference type="ARBA" id="ARBA00023098"/>
    </source>
</evidence>
<keyword evidence="8 17" id="KW-0732">Signal</keyword>